<evidence type="ECO:0000259" key="1">
    <source>
        <dbReference type="Pfam" id="PF01521"/>
    </source>
</evidence>
<dbReference type="Pfam" id="PF01521">
    <property type="entry name" value="Fe-S_biosyn"/>
    <property type="match status" value="1"/>
</dbReference>
<sequence length="165" mass="18294">MKGFRQCEAGSLVRPSYHADEQVNAAKCIIMKDRTLAEGENLMMITLTNVALNKLKTMRLEKGKLPRIDADVAGGCGMSIKFTLVFDEPRRGDTCIECNGIQIQMDRFTKRYLDETTKIDYIDEYGFVVGETFTSSVCAVEVEKMSGTSNGELLGDSKSDVGRDV</sequence>
<proteinExistence type="predicted"/>
<comment type="caution">
    <text evidence="2">The sequence shown here is derived from an EMBL/GenBank/DDBJ whole genome shotgun (WGS) entry which is preliminary data.</text>
</comment>
<organism evidence="2 3">
    <name type="scientific">Ectobacillus funiculus</name>
    <dbReference type="NCBI Taxonomy" id="137993"/>
    <lineage>
        <taxon>Bacteria</taxon>
        <taxon>Bacillati</taxon>
        <taxon>Bacillota</taxon>
        <taxon>Bacilli</taxon>
        <taxon>Bacillales</taxon>
        <taxon>Bacillaceae</taxon>
        <taxon>Ectobacillus</taxon>
    </lineage>
</organism>
<gene>
    <name evidence="2" type="ORF">ACFFMS_01825</name>
</gene>
<dbReference type="SUPFAM" id="SSF89360">
    <property type="entry name" value="HesB-like domain"/>
    <property type="match status" value="1"/>
</dbReference>
<accession>A0ABV5W9M2</accession>
<dbReference type="EMBL" id="JBHMAF010000009">
    <property type="protein sequence ID" value="MFB9757290.1"/>
    <property type="molecule type" value="Genomic_DNA"/>
</dbReference>
<dbReference type="Proteomes" id="UP001589609">
    <property type="component" value="Unassembled WGS sequence"/>
</dbReference>
<dbReference type="Gene3D" id="2.60.300.12">
    <property type="entry name" value="HesB-like domain"/>
    <property type="match status" value="1"/>
</dbReference>
<keyword evidence="3" id="KW-1185">Reference proteome</keyword>
<evidence type="ECO:0000313" key="3">
    <source>
        <dbReference type="Proteomes" id="UP001589609"/>
    </source>
</evidence>
<reference evidence="2 3" key="1">
    <citation type="submission" date="2024-09" db="EMBL/GenBank/DDBJ databases">
        <authorList>
            <person name="Sun Q."/>
            <person name="Mori K."/>
        </authorList>
    </citation>
    <scope>NUCLEOTIDE SEQUENCE [LARGE SCALE GENOMIC DNA]</scope>
    <source>
        <strain evidence="2 3">JCM 11201</strain>
    </source>
</reference>
<name>A0ABV5W9M2_9BACI</name>
<dbReference type="RefSeq" id="WP_379947598.1">
    <property type="nucleotide sequence ID" value="NZ_JBHMAF010000009.1"/>
</dbReference>
<feature type="domain" description="Core" evidence="1">
    <location>
        <begin position="43"/>
        <end position="126"/>
    </location>
</feature>
<protein>
    <submittedName>
        <fullName evidence="2">Iron-sulfur cluster biosynthesis family protein</fullName>
    </submittedName>
</protein>
<evidence type="ECO:0000313" key="2">
    <source>
        <dbReference type="EMBL" id="MFB9757290.1"/>
    </source>
</evidence>
<dbReference type="InterPro" id="IPR035903">
    <property type="entry name" value="HesB-like_dom_sf"/>
</dbReference>
<dbReference type="InterPro" id="IPR000361">
    <property type="entry name" value="ATAP_core_dom"/>
</dbReference>